<dbReference type="InterPro" id="IPR019080">
    <property type="entry name" value="YqaJ_viral_recombinase"/>
</dbReference>
<name>A0A9D4ECI4_DREPO</name>
<dbReference type="CDD" id="cd22343">
    <property type="entry name" value="PDDEXK_lambda_exonuclease-like"/>
    <property type="match status" value="1"/>
</dbReference>
<dbReference type="PANTHER" id="PTHR47526:SF3">
    <property type="entry name" value="PHD-TYPE DOMAIN-CONTAINING PROTEIN"/>
    <property type="match status" value="1"/>
</dbReference>
<evidence type="ECO:0000313" key="3">
    <source>
        <dbReference type="EMBL" id="KAH3777173.1"/>
    </source>
</evidence>
<evidence type="ECO:0000259" key="2">
    <source>
        <dbReference type="PROSITE" id="PS50966"/>
    </source>
</evidence>
<dbReference type="GO" id="GO:0008270">
    <property type="term" value="F:zinc ion binding"/>
    <property type="evidence" value="ECO:0007669"/>
    <property type="project" value="UniProtKB-KW"/>
</dbReference>
<gene>
    <name evidence="3" type="ORF">DPMN_178610</name>
</gene>
<dbReference type="OrthoDB" id="8830353at2759"/>
<dbReference type="PANTHER" id="PTHR47526">
    <property type="entry name" value="ATP-DEPENDENT DNA HELICASE"/>
    <property type="match status" value="1"/>
</dbReference>
<comment type="caution">
    <text evidence="3">The sequence shown here is derived from an EMBL/GenBank/DDBJ whole genome shotgun (WGS) entry which is preliminary data.</text>
</comment>
<accession>A0A9D4ECI4</accession>
<keyword evidence="1" id="KW-0863">Zinc-finger</keyword>
<dbReference type="InterPro" id="IPR007527">
    <property type="entry name" value="Znf_SWIM"/>
</dbReference>
<keyword evidence="1" id="KW-0479">Metal-binding</keyword>
<dbReference type="Gene3D" id="3.90.320.10">
    <property type="match status" value="1"/>
</dbReference>
<protein>
    <recommendedName>
        <fullName evidence="2">SWIM-type domain-containing protein</fullName>
    </recommendedName>
</protein>
<keyword evidence="4" id="KW-1185">Reference proteome</keyword>
<feature type="domain" description="SWIM-type" evidence="2">
    <location>
        <begin position="96"/>
        <end position="132"/>
    </location>
</feature>
<dbReference type="Pfam" id="PF09588">
    <property type="entry name" value="YqaJ"/>
    <property type="match status" value="1"/>
</dbReference>
<dbReference type="SUPFAM" id="SSF52980">
    <property type="entry name" value="Restriction endonuclease-like"/>
    <property type="match status" value="1"/>
</dbReference>
<proteinExistence type="predicted"/>
<reference evidence="3" key="2">
    <citation type="submission" date="2020-11" db="EMBL/GenBank/DDBJ databases">
        <authorList>
            <person name="McCartney M.A."/>
            <person name="Auch B."/>
            <person name="Kono T."/>
            <person name="Mallez S."/>
            <person name="Becker A."/>
            <person name="Gohl D.M."/>
            <person name="Silverstein K.A.T."/>
            <person name="Koren S."/>
            <person name="Bechman K.B."/>
            <person name="Herman A."/>
            <person name="Abrahante J.E."/>
            <person name="Garbe J."/>
        </authorList>
    </citation>
    <scope>NUCLEOTIDE SEQUENCE</scope>
    <source>
        <strain evidence="3">Duluth1</strain>
        <tissue evidence="3">Whole animal</tissue>
    </source>
</reference>
<organism evidence="3 4">
    <name type="scientific">Dreissena polymorpha</name>
    <name type="common">Zebra mussel</name>
    <name type="synonym">Mytilus polymorpha</name>
    <dbReference type="NCBI Taxonomy" id="45954"/>
    <lineage>
        <taxon>Eukaryota</taxon>
        <taxon>Metazoa</taxon>
        <taxon>Spiralia</taxon>
        <taxon>Lophotrochozoa</taxon>
        <taxon>Mollusca</taxon>
        <taxon>Bivalvia</taxon>
        <taxon>Autobranchia</taxon>
        <taxon>Heteroconchia</taxon>
        <taxon>Euheterodonta</taxon>
        <taxon>Imparidentia</taxon>
        <taxon>Neoheterodontei</taxon>
        <taxon>Myida</taxon>
        <taxon>Dreissenoidea</taxon>
        <taxon>Dreissenidae</taxon>
        <taxon>Dreissena</taxon>
    </lineage>
</organism>
<dbReference type="InterPro" id="IPR011335">
    <property type="entry name" value="Restrct_endonuc-II-like"/>
</dbReference>
<dbReference type="PROSITE" id="PS50966">
    <property type="entry name" value="ZF_SWIM"/>
    <property type="match status" value="1"/>
</dbReference>
<keyword evidence="1" id="KW-0862">Zinc</keyword>
<evidence type="ECO:0000313" key="4">
    <source>
        <dbReference type="Proteomes" id="UP000828390"/>
    </source>
</evidence>
<sequence length="501" mass="56541">MSGEYLDLPPPDGGSWRKNDTKNWPKLAYEDLVDYLILSKAYDGKMMKSFRALYGYNYVQNGWMGDIYSCTSNGVYFLKSTISPSQPGIGRNDYDAWVAVSSDSTVLTGHCTCPAGKGRTCSHISAIIYAVTTAWTHGVGGKTCTDEQVAWGKGASKVLCHDKLSDIEFKKPGAFDTPTLDKPSKCDLPLPPFRQLVDHSDLQKHVESSSSKTIWDCKQTLLYKVLHAPERTAGMNRTEVNETSHGNHNVDSTKPVSGSLSCPQCDVTFQKYVCLDNEKVKSIQQKTEAQNSDMWIDSRKFRITSSRVHALPKTGRADPNKFVVGQLYNRFKGSVATRHGQKFEPVARQWFEKTSGQTVNRCGLVICQQEPYIAASPDGLIDSDTIVEIKCPTKPLYDLVMSGKYDVVLKEEKPYLDPKGKNGYYTQVQVAMYCTKASLCKFIVWTNEYQIVTDVPFDEEFVMLLLPRIRKFYFEHLLVRLSEELRSNRLQLSSEYKELCK</sequence>
<dbReference type="InterPro" id="IPR011604">
    <property type="entry name" value="PDDEXK-like_dom_sf"/>
</dbReference>
<dbReference type="EMBL" id="JAIWYP010000009">
    <property type="protein sequence ID" value="KAH3777173.1"/>
    <property type="molecule type" value="Genomic_DNA"/>
</dbReference>
<reference evidence="3" key="1">
    <citation type="journal article" date="2019" name="bioRxiv">
        <title>The Genome of the Zebra Mussel, Dreissena polymorpha: A Resource for Invasive Species Research.</title>
        <authorList>
            <person name="McCartney M.A."/>
            <person name="Auch B."/>
            <person name="Kono T."/>
            <person name="Mallez S."/>
            <person name="Zhang Y."/>
            <person name="Obille A."/>
            <person name="Becker A."/>
            <person name="Abrahante J.E."/>
            <person name="Garbe J."/>
            <person name="Badalamenti J.P."/>
            <person name="Herman A."/>
            <person name="Mangelson H."/>
            <person name="Liachko I."/>
            <person name="Sullivan S."/>
            <person name="Sone E.D."/>
            <person name="Koren S."/>
            <person name="Silverstein K.A.T."/>
            <person name="Beckman K.B."/>
            <person name="Gohl D.M."/>
        </authorList>
    </citation>
    <scope>NUCLEOTIDE SEQUENCE</scope>
    <source>
        <strain evidence="3">Duluth1</strain>
        <tissue evidence="3">Whole animal</tissue>
    </source>
</reference>
<dbReference type="Proteomes" id="UP000828390">
    <property type="component" value="Unassembled WGS sequence"/>
</dbReference>
<evidence type="ECO:0000256" key="1">
    <source>
        <dbReference type="PROSITE-ProRule" id="PRU00325"/>
    </source>
</evidence>
<dbReference type="AlphaFoldDB" id="A0A9D4ECI4"/>
<dbReference type="GO" id="GO:0006281">
    <property type="term" value="P:DNA repair"/>
    <property type="evidence" value="ECO:0007669"/>
    <property type="project" value="UniProtKB-ARBA"/>
</dbReference>